<comment type="function">
    <text evidence="8">Catalyzes the ATP-dependent amidation of deamido-NAD to form NAD. Uses ammonia as a nitrogen source.</text>
</comment>
<dbReference type="PANTHER" id="PTHR23090">
    <property type="entry name" value="NH 3 /GLUTAMINE-DEPENDENT NAD + SYNTHETASE"/>
    <property type="match status" value="1"/>
</dbReference>
<organism evidence="12 15">
    <name type="scientific">Helicobacter fennelliae</name>
    <dbReference type="NCBI Taxonomy" id="215"/>
    <lineage>
        <taxon>Bacteria</taxon>
        <taxon>Pseudomonadati</taxon>
        <taxon>Campylobacterota</taxon>
        <taxon>Epsilonproteobacteria</taxon>
        <taxon>Campylobacterales</taxon>
        <taxon>Helicobacteraceae</taxon>
        <taxon>Helicobacter</taxon>
    </lineage>
</organism>
<dbReference type="CDD" id="cd00553">
    <property type="entry name" value="NAD_synthase"/>
    <property type="match status" value="1"/>
</dbReference>
<evidence type="ECO:0000256" key="5">
    <source>
        <dbReference type="ARBA" id="ARBA00022840"/>
    </source>
</evidence>
<evidence type="ECO:0000313" key="15">
    <source>
        <dbReference type="Proteomes" id="UP000250166"/>
    </source>
</evidence>
<dbReference type="NCBIfam" id="NF010587">
    <property type="entry name" value="PRK13980.1"/>
    <property type="match status" value="1"/>
</dbReference>
<name>A0A2X3B9S3_9HELI</name>
<keyword evidence="5 8" id="KW-0067">ATP-binding</keyword>
<comment type="catalytic activity">
    <reaction evidence="8 10">
        <text>deamido-NAD(+) + NH4(+) + ATP = AMP + diphosphate + NAD(+) + H(+)</text>
        <dbReference type="Rhea" id="RHEA:21188"/>
        <dbReference type="ChEBI" id="CHEBI:15378"/>
        <dbReference type="ChEBI" id="CHEBI:28938"/>
        <dbReference type="ChEBI" id="CHEBI:30616"/>
        <dbReference type="ChEBI" id="CHEBI:33019"/>
        <dbReference type="ChEBI" id="CHEBI:57540"/>
        <dbReference type="ChEBI" id="CHEBI:58437"/>
        <dbReference type="ChEBI" id="CHEBI:456215"/>
        <dbReference type="EC" id="6.3.1.5"/>
    </reaction>
</comment>
<evidence type="ECO:0000256" key="6">
    <source>
        <dbReference type="ARBA" id="ARBA00022842"/>
    </source>
</evidence>
<dbReference type="AlphaFoldDB" id="A0A2X3B9S3"/>
<dbReference type="GO" id="GO:0005737">
    <property type="term" value="C:cytoplasm"/>
    <property type="evidence" value="ECO:0007669"/>
    <property type="project" value="InterPro"/>
</dbReference>
<reference evidence="12 15" key="1">
    <citation type="submission" date="2018-06" db="EMBL/GenBank/DDBJ databases">
        <authorList>
            <consortium name="Pathogen Informatics"/>
            <person name="Doyle S."/>
        </authorList>
    </citation>
    <scope>NUCLEOTIDE SEQUENCE [LARGE SCALE GENOMIC DNA]</scope>
    <source>
        <strain evidence="12 15">NCTC13102</strain>
    </source>
</reference>
<dbReference type="NCBIfam" id="TIGR00552">
    <property type="entry name" value="nadE"/>
    <property type="match status" value="1"/>
</dbReference>
<dbReference type="Proteomes" id="UP000250166">
    <property type="component" value="Unassembled WGS sequence"/>
</dbReference>
<feature type="domain" description="NAD/GMP synthase" evidence="11">
    <location>
        <begin position="28"/>
        <end position="275"/>
    </location>
</feature>
<dbReference type="UniPathway" id="UPA00253">
    <property type="reaction ID" value="UER00333"/>
</dbReference>
<evidence type="ECO:0000313" key="12">
    <source>
        <dbReference type="EMBL" id="SQB98497.1"/>
    </source>
</evidence>
<comment type="subunit">
    <text evidence="8">Homodimer.</text>
</comment>
<keyword evidence="2 8" id="KW-0436">Ligase</keyword>
<comment type="similarity">
    <text evidence="1 8 9">Belongs to the NAD synthetase family.</text>
</comment>
<feature type="binding site" evidence="8">
    <location>
        <position position="202"/>
    </location>
    <ligand>
        <name>ATP</name>
        <dbReference type="ChEBI" id="CHEBI:30616"/>
    </ligand>
</feature>
<evidence type="ECO:0000256" key="8">
    <source>
        <dbReference type="HAMAP-Rule" id="MF_00193"/>
    </source>
</evidence>
<feature type="binding site" evidence="8">
    <location>
        <position position="151"/>
    </location>
    <ligand>
        <name>ATP</name>
        <dbReference type="ChEBI" id="CHEBI:30616"/>
    </ligand>
</feature>
<dbReference type="EMBL" id="UAWL01000006">
    <property type="protein sequence ID" value="SQB98497.1"/>
    <property type="molecule type" value="Genomic_DNA"/>
</dbReference>
<dbReference type="GO" id="GO:0004359">
    <property type="term" value="F:glutaminase activity"/>
    <property type="evidence" value="ECO:0007669"/>
    <property type="project" value="InterPro"/>
</dbReference>
<evidence type="ECO:0000256" key="4">
    <source>
        <dbReference type="ARBA" id="ARBA00022741"/>
    </source>
</evidence>
<evidence type="ECO:0000256" key="7">
    <source>
        <dbReference type="ARBA" id="ARBA00023027"/>
    </source>
</evidence>
<sequence length="283" mass="31806">MPAISTPHTSLATPTFKLQSPKYYQRYIQKSIAFLRDELKSKKAQNLIVGLSGGIDSAVVAILCQKAFPNNLITINLPSSTSSPHSLKDAKILASSFNFALKQIPIAQYDTLFREQNPESSPLQIGNFCARIRMALLYNMSSRYNGIVVGTSNKSELMLGYGTIFGDLACAINPIGTLYKTEIFHIAKLLQIPESIISKPPSADLYENQSDEQELGFSYAHIDALLYKIYKKYGNSSKSLRKIHKKPFIKKGFDPNLVEMVVTRIKQNLFKRELPRIFAMRDM</sequence>
<evidence type="ECO:0000256" key="1">
    <source>
        <dbReference type="ARBA" id="ARBA00005859"/>
    </source>
</evidence>
<comment type="pathway">
    <text evidence="8">Cofactor biosynthesis; NAD(+) biosynthesis; NAD(+) from deamido-NAD(+) (ammonia route): step 1/1.</text>
</comment>
<dbReference type="GO" id="GO:0008795">
    <property type="term" value="F:NAD+ synthase activity"/>
    <property type="evidence" value="ECO:0007669"/>
    <property type="project" value="UniProtKB-UniRule"/>
</dbReference>
<dbReference type="EC" id="6.3.1.5" evidence="8 10"/>
<dbReference type="InterPro" id="IPR014729">
    <property type="entry name" value="Rossmann-like_a/b/a_fold"/>
</dbReference>
<dbReference type="GO" id="GO:0009435">
    <property type="term" value="P:NAD+ biosynthetic process"/>
    <property type="evidence" value="ECO:0007669"/>
    <property type="project" value="UniProtKB-UniRule"/>
</dbReference>
<dbReference type="GO" id="GO:0003952">
    <property type="term" value="F:NAD+ synthase (glutamine-hydrolyzing) activity"/>
    <property type="evidence" value="ECO:0007669"/>
    <property type="project" value="InterPro"/>
</dbReference>
<dbReference type="PANTHER" id="PTHR23090:SF9">
    <property type="entry name" value="GLUTAMINE-DEPENDENT NAD(+) SYNTHETASE"/>
    <property type="match status" value="1"/>
</dbReference>
<keyword evidence="4 8" id="KW-0547">Nucleotide-binding</keyword>
<evidence type="ECO:0000313" key="14">
    <source>
        <dbReference type="EMBL" id="SQC36348.1"/>
    </source>
</evidence>
<gene>
    <name evidence="12" type="primary">nadE_1</name>
    <name evidence="8" type="synonym">nadE</name>
    <name evidence="13" type="synonym">nadE_2</name>
    <name evidence="14" type="synonym">nadE_3</name>
    <name evidence="12" type="ORF">NCTC13102_00956</name>
    <name evidence="13" type="ORF">NCTC13102_02154</name>
    <name evidence="14" type="ORF">NCTC13102_02155</name>
</gene>
<keyword evidence="6 8" id="KW-0460">Magnesium</keyword>
<evidence type="ECO:0000256" key="3">
    <source>
        <dbReference type="ARBA" id="ARBA00022723"/>
    </source>
</evidence>
<dbReference type="InterPro" id="IPR022926">
    <property type="entry name" value="NH(3)-dep_NAD(+)_synth"/>
</dbReference>
<dbReference type="Gene3D" id="3.40.50.620">
    <property type="entry name" value="HUPs"/>
    <property type="match status" value="1"/>
</dbReference>
<keyword evidence="3 8" id="KW-0479">Metal-binding</keyword>
<dbReference type="Pfam" id="PF02540">
    <property type="entry name" value="NAD_synthase"/>
    <property type="match status" value="1"/>
</dbReference>
<dbReference type="GO" id="GO:0005524">
    <property type="term" value="F:ATP binding"/>
    <property type="evidence" value="ECO:0007669"/>
    <property type="project" value="UniProtKB-UniRule"/>
</dbReference>
<keyword evidence="7 8" id="KW-0520">NAD</keyword>
<dbReference type="InterPro" id="IPR003694">
    <property type="entry name" value="NAD_synthase"/>
</dbReference>
<feature type="binding site" description="in other chain" evidence="8">
    <location>
        <position position="131"/>
    </location>
    <ligand>
        <name>deamido-NAD(+)</name>
        <dbReference type="ChEBI" id="CHEBI:58437"/>
        <note>ligand shared between two neighboring subunits</note>
    </ligand>
</feature>
<dbReference type="EMBL" id="UAWL01000023">
    <property type="protein sequence ID" value="SQC36347.1"/>
    <property type="molecule type" value="Genomic_DNA"/>
</dbReference>
<evidence type="ECO:0000256" key="10">
    <source>
        <dbReference type="RuleBase" id="RU003812"/>
    </source>
</evidence>
<dbReference type="GO" id="GO:0046872">
    <property type="term" value="F:metal ion binding"/>
    <property type="evidence" value="ECO:0007669"/>
    <property type="project" value="UniProtKB-KW"/>
</dbReference>
<evidence type="ECO:0000256" key="2">
    <source>
        <dbReference type="ARBA" id="ARBA00022598"/>
    </source>
</evidence>
<feature type="binding site" evidence="8">
    <location>
        <begin position="50"/>
        <end position="57"/>
    </location>
    <ligand>
        <name>ATP</name>
        <dbReference type="ChEBI" id="CHEBI:30616"/>
    </ligand>
</feature>
<protein>
    <recommendedName>
        <fullName evidence="8 10">NH(3)-dependent NAD(+) synthetase</fullName>
        <ecNumber evidence="8 10">6.3.1.5</ecNumber>
    </recommendedName>
</protein>
<feature type="binding site" evidence="8">
    <location>
        <position position="56"/>
    </location>
    <ligand>
        <name>Mg(2+)</name>
        <dbReference type="ChEBI" id="CHEBI:18420"/>
    </ligand>
</feature>
<dbReference type="EMBL" id="UAWL01000023">
    <property type="protein sequence ID" value="SQC36348.1"/>
    <property type="molecule type" value="Genomic_DNA"/>
</dbReference>
<dbReference type="RefSeq" id="WP_023948951.1">
    <property type="nucleotide sequence ID" value="NZ_JAERIV010000003.1"/>
</dbReference>
<feature type="binding site" evidence="8">
    <location>
        <position position="156"/>
    </location>
    <ligand>
        <name>Mg(2+)</name>
        <dbReference type="ChEBI" id="CHEBI:18420"/>
    </ligand>
</feature>
<dbReference type="SUPFAM" id="SSF52402">
    <property type="entry name" value="Adenine nucleotide alpha hydrolases-like"/>
    <property type="match status" value="1"/>
</dbReference>
<dbReference type="InterPro" id="IPR022310">
    <property type="entry name" value="NAD/GMP_synthase"/>
</dbReference>
<evidence type="ECO:0000259" key="11">
    <source>
        <dbReference type="Pfam" id="PF02540"/>
    </source>
</evidence>
<evidence type="ECO:0000313" key="13">
    <source>
        <dbReference type="EMBL" id="SQC36347.1"/>
    </source>
</evidence>
<dbReference type="HAMAP" id="MF_00193">
    <property type="entry name" value="NadE_ammonia_dep"/>
    <property type="match status" value="1"/>
</dbReference>
<feature type="binding site" evidence="8">
    <location>
        <position position="180"/>
    </location>
    <ligand>
        <name>ATP</name>
        <dbReference type="ChEBI" id="CHEBI:30616"/>
    </ligand>
</feature>
<comment type="caution">
    <text evidence="8">Lacks conserved residue(s) required for the propagation of feature annotation.</text>
</comment>
<proteinExistence type="inferred from homology"/>
<accession>A0A2X3B9S3</accession>
<dbReference type="FunFam" id="3.40.50.620:FF:000106">
    <property type="entry name" value="Glutamine-dependent NAD(+) synthetase"/>
    <property type="match status" value="1"/>
</dbReference>
<evidence type="ECO:0000256" key="9">
    <source>
        <dbReference type="RuleBase" id="RU003811"/>
    </source>
</evidence>